<accession>Q6M4P1</accession>
<dbReference type="KEGG" id="cgl:Cgl1736"/>
<protein>
    <submittedName>
        <fullName evidence="4">Uncharacterized protein</fullName>
    </submittedName>
</protein>
<dbReference type="GeneID" id="1019698"/>
<dbReference type="Proteomes" id="UP000000582">
    <property type="component" value="Chromosome"/>
</dbReference>
<feature type="compositionally biased region" description="Basic and acidic residues" evidence="2">
    <location>
        <begin position="214"/>
        <end position="224"/>
    </location>
</feature>
<evidence type="ECO:0000256" key="3">
    <source>
        <dbReference type="SAM" id="SignalP"/>
    </source>
</evidence>
<dbReference type="HOGENOM" id="CLU_632689_0_0_11"/>
<keyword evidence="5" id="KW-1185">Reference proteome</keyword>
<name>Q8NPS5_CORGL</name>
<evidence type="ECO:0000256" key="2">
    <source>
        <dbReference type="SAM" id="MobiDB-lite"/>
    </source>
</evidence>
<evidence type="ECO:0000313" key="5">
    <source>
        <dbReference type="Proteomes" id="UP000000582"/>
    </source>
</evidence>
<feature type="compositionally biased region" description="Low complexity" evidence="2">
    <location>
        <begin position="225"/>
        <end position="240"/>
    </location>
</feature>
<dbReference type="OrthoDB" id="9942297at2"/>
<dbReference type="KEGG" id="cgb:cg1955"/>
<feature type="compositionally biased region" description="Polar residues" evidence="2">
    <location>
        <begin position="259"/>
        <end position="281"/>
    </location>
</feature>
<organism evidence="4 5">
    <name type="scientific">Corynebacterium glutamicum (strain ATCC 13032 / DSM 20300 / JCM 1318 / BCRC 11384 / CCUG 27702 / LMG 3730 / NBRC 12168 / NCIMB 10025 / NRRL B-2784 / 534)</name>
    <dbReference type="NCBI Taxonomy" id="196627"/>
    <lineage>
        <taxon>Bacteria</taxon>
        <taxon>Bacillati</taxon>
        <taxon>Actinomycetota</taxon>
        <taxon>Actinomycetes</taxon>
        <taxon>Mycobacteriales</taxon>
        <taxon>Corynebacteriaceae</taxon>
        <taxon>Corynebacterium</taxon>
    </lineage>
</organism>
<reference evidence="5" key="1">
    <citation type="journal article" date="2003" name="Appl. Microbiol. Biotechnol.">
        <title>The Corynebacterium glutamicum genome: features and impacts on biotechnological processes.</title>
        <authorList>
            <person name="Ikeda M."/>
            <person name="Nakagawa S."/>
        </authorList>
    </citation>
    <scope>NUCLEOTIDE SEQUENCE [LARGE SCALE GENOMIC DNA]</scope>
    <source>
        <strain evidence="5">ATCC 13032 / DSM 20300 / BCRC 11384 / JCM 1318 / LMG 3730 / NCIMB 10025</strain>
    </source>
</reference>
<feature type="region of interest" description="Disordered" evidence="2">
    <location>
        <begin position="214"/>
        <end position="281"/>
    </location>
</feature>
<evidence type="ECO:0000313" key="4">
    <source>
        <dbReference type="EMBL" id="BAB99129.1"/>
    </source>
</evidence>
<dbReference type="EMBL" id="BA000036">
    <property type="protein sequence ID" value="BAB99129.1"/>
    <property type="molecule type" value="Genomic_DNA"/>
</dbReference>
<sequence>MSALSRPHKIATGVAVATLTLTLCTSAAGVVHAAQQSISGPESSCAFNQQRWDDSKVKLDDTIATAKNSLVQTGELHRNEQDLLTGYLFQQPHSSNYLALNNAYADAVAIKDSFVRPTCDGSKESKIASEHAVSEVVGAVNVLARAQKALQINSDTYEQQRRCDALRLASRDESDVLMRIDRTMLQLRRTLADIDQASTDIRDIRAQTTSFERDLAREQKEADAAARAQAVDTSTTPTSSTEDRVNDILKESRTDHSGDSYTRSTTTSAQSTEPDSATNTSYLSRRLDSLERSAQHIDLNTQCDNLDDLRELTNNDTRDHTGSVISIADQLTDITNEINELRDSTFATRDSAQQAQDQVIAQREELQRAKEARLEEQRLAKEAEEGARNAAIQERDAAEAALREAQDLLSRLDDTGNATSDDTAALVDGLLNN</sequence>
<dbReference type="BioCyc" id="CORYNE:G18NG-11328-MONOMER"/>
<keyword evidence="3" id="KW-0732">Signal</keyword>
<feature type="compositionally biased region" description="Basic and acidic residues" evidence="2">
    <location>
        <begin position="241"/>
        <end position="258"/>
    </location>
</feature>
<dbReference type="AlphaFoldDB" id="Q8NPS5"/>
<proteinExistence type="predicted"/>
<dbReference type="RefSeq" id="WP_011014583.1">
    <property type="nucleotide sequence ID" value="NC_003450.3"/>
</dbReference>
<feature type="coiled-coil region" evidence="1">
    <location>
        <begin position="349"/>
        <end position="415"/>
    </location>
</feature>
<dbReference type="PATRIC" id="fig|196627.13.peg.1688"/>
<feature type="chain" id="PRO_5004314410" evidence="3">
    <location>
        <begin position="34"/>
        <end position="433"/>
    </location>
</feature>
<accession>Q8NPS5</accession>
<keyword evidence="1" id="KW-0175">Coiled coil</keyword>
<feature type="signal peptide" evidence="3">
    <location>
        <begin position="1"/>
        <end position="33"/>
    </location>
</feature>
<evidence type="ECO:0000256" key="1">
    <source>
        <dbReference type="SAM" id="Coils"/>
    </source>
</evidence>
<gene>
    <name evidence="4" type="ordered locus">Cgl1736</name>
</gene>